<evidence type="ECO:0000256" key="7">
    <source>
        <dbReference type="ARBA" id="ARBA00023204"/>
    </source>
</evidence>
<evidence type="ECO:0000313" key="13">
    <source>
        <dbReference type="EMBL" id="MDP2539225.1"/>
    </source>
</evidence>
<dbReference type="PIRSF" id="PIRSF003128">
    <property type="entry name" value="RecN"/>
    <property type="match status" value="1"/>
</dbReference>
<dbReference type="GO" id="GO:0043590">
    <property type="term" value="C:bacterial nucleoid"/>
    <property type="evidence" value="ECO:0007669"/>
    <property type="project" value="TreeGrafter"/>
</dbReference>
<keyword evidence="10" id="KW-0175">Coiled coil</keyword>
<evidence type="ECO:0000256" key="4">
    <source>
        <dbReference type="ARBA" id="ARBA00022741"/>
    </source>
</evidence>
<dbReference type="Proteomes" id="UP001240777">
    <property type="component" value="Unassembled WGS sequence"/>
</dbReference>
<reference evidence="12" key="2">
    <citation type="submission" date="2023-07" db="EMBL/GenBank/DDBJ databases">
        <authorList>
            <person name="Aydin F."/>
            <person name="Tarhane S."/>
            <person name="Saticioglu I.B."/>
            <person name="Karakaya E."/>
            <person name="Abay S."/>
            <person name="Guran O."/>
            <person name="Bozkurt E."/>
            <person name="Uzum N."/>
            <person name="Olgun K."/>
            <person name="Jablonski D."/>
        </authorList>
    </citation>
    <scope>NUCLEOTIDE SEQUENCE</scope>
    <source>
        <strain evidence="12">Faydin-H75</strain>
    </source>
</reference>
<evidence type="ECO:0000313" key="14">
    <source>
        <dbReference type="Proteomes" id="UP001177258"/>
    </source>
</evidence>
<dbReference type="GO" id="GO:0005524">
    <property type="term" value="F:ATP binding"/>
    <property type="evidence" value="ECO:0007669"/>
    <property type="project" value="UniProtKB-KW"/>
</dbReference>
<sequence length="515" mass="58350">MINRLIVKNSVAFENVDLEFKNGFNVFSGASGSGKSVLIESLLGAFGIKDSNADMIEANLDIALGEFGVDLNEFGLSEEDILVLSILKKDKTRYFLNRYNTSKKRLSELVSRFAKHISSKGADELKMENILRVFDDFIAQNNPNHKKLLSDFTIHYRDLLSIQEEYAALKEEEKNIQNLKEFAEFEIEKISSLNLVEGEYERLLELKKTLSKKEKIQESISGALEALDGISKISHTLALIGKDSLIFQEGILEARSIIDEERERLEELGSLDGEEMLNRISTLSDINRRYGGVSEALAHLETQKQKLQDYQNISFNKETLYKQIQSLQNTCLEIAKQISLCRNECVVQFEKEILRFCNQLLLKKPTISLKSCELYNLGLEKIELTLESSSIDVLSSGEYNRLRLVIMCIDALINGSKGILVLDEIDANLSGEESEGVAKMLKILSKTYQIFAISHQPHMPVLADSHYLVRKKDTKSEVILLDKEGRIKEMARMISGANITKEALEFAKKRLEESQ</sequence>
<dbReference type="AlphaFoldDB" id="A0AA90TF36"/>
<reference evidence="12 14" key="3">
    <citation type="journal article" date="2024" name="Syst. Appl. Microbiol.">
        <title>Helicobacter cappadocius sp. nov., from lizards: The first psychrotrophic Helicobacter species.</title>
        <authorList>
            <person name="Aydin F."/>
            <person name="Tarhane S."/>
            <person name="Karakaya E."/>
            <person name="Abay S."/>
            <person name="Kayman T."/>
            <person name="Guran O."/>
            <person name="Bozkurt E."/>
            <person name="Uzum N."/>
            <person name="Avci A."/>
            <person name="Olgun K."/>
            <person name="Jablonski D."/>
            <person name="Guran C."/>
            <person name="Burcin Saticioglu I."/>
        </authorList>
    </citation>
    <scope>NUCLEOTIDE SEQUENCE [LARGE SCALE GENOMIC DNA]</scope>
    <source>
        <strain evidence="12">Faydin-H75</strain>
        <strain evidence="14">faydin-H76</strain>
    </source>
</reference>
<dbReference type="Gene3D" id="3.40.50.300">
    <property type="entry name" value="P-loop containing nucleotide triphosphate hydrolases"/>
    <property type="match status" value="2"/>
</dbReference>
<dbReference type="EMBL" id="JAUYZK010000007">
    <property type="protein sequence ID" value="MDP2539225.1"/>
    <property type="molecule type" value="Genomic_DNA"/>
</dbReference>
<proteinExistence type="inferred from homology"/>
<protein>
    <recommendedName>
        <fullName evidence="3 9">DNA repair protein RecN</fullName>
    </recommendedName>
    <alternativeName>
        <fullName evidence="8 9">Recombination protein N</fullName>
    </alternativeName>
</protein>
<reference evidence="13 15" key="1">
    <citation type="submission" date="2023-07" db="EMBL/GenBank/DDBJ databases">
        <title>Unpublished Manusciprt.</title>
        <authorList>
            <person name="Aydin F."/>
            <person name="Tarhane S."/>
            <person name="Saticioglu I.B."/>
            <person name="Karakaya E."/>
            <person name="Abay S."/>
            <person name="Guran O."/>
            <person name="Bozkurt E."/>
            <person name="Uzum N."/>
            <person name="Olgun K."/>
            <person name="Jablonski D."/>
        </authorList>
    </citation>
    <scope>NUCLEOTIDE SEQUENCE</scope>
    <source>
        <strain evidence="15">faydin-H75</strain>
        <strain evidence="13">Faydin-H76</strain>
    </source>
</reference>
<evidence type="ECO:0000256" key="10">
    <source>
        <dbReference type="SAM" id="Coils"/>
    </source>
</evidence>
<feature type="coiled-coil region" evidence="10">
    <location>
        <begin position="159"/>
        <end position="213"/>
    </location>
</feature>
<dbReference type="SUPFAM" id="SSF52540">
    <property type="entry name" value="P-loop containing nucleoside triphosphate hydrolases"/>
    <property type="match status" value="1"/>
</dbReference>
<dbReference type="InterPro" id="IPR027417">
    <property type="entry name" value="P-loop_NTPase"/>
</dbReference>
<feature type="domain" description="RecF/RecN/SMC N-terminal" evidence="11">
    <location>
        <begin position="1"/>
        <end position="473"/>
    </location>
</feature>
<evidence type="ECO:0000313" key="12">
    <source>
        <dbReference type="EMBL" id="MDO7253345.1"/>
    </source>
</evidence>
<keyword evidence="15" id="KW-1185">Reference proteome</keyword>
<keyword evidence="5 9" id="KW-0227">DNA damage</keyword>
<keyword evidence="6" id="KW-0067">ATP-binding</keyword>
<evidence type="ECO:0000256" key="1">
    <source>
        <dbReference type="ARBA" id="ARBA00003618"/>
    </source>
</evidence>
<gene>
    <name evidence="12" type="ORF">Q5I04_05400</name>
    <name evidence="13" type="ORF">Q5I06_05500</name>
</gene>
<dbReference type="InterPro" id="IPR004604">
    <property type="entry name" value="DNA_recomb/repair_RecN"/>
</dbReference>
<evidence type="ECO:0000256" key="9">
    <source>
        <dbReference type="PIRNR" id="PIRNR003128"/>
    </source>
</evidence>
<dbReference type="GO" id="GO:0009432">
    <property type="term" value="P:SOS response"/>
    <property type="evidence" value="ECO:0007669"/>
    <property type="project" value="TreeGrafter"/>
</dbReference>
<dbReference type="InterPro" id="IPR003395">
    <property type="entry name" value="RecF/RecN/SMC_N"/>
</dbReference>
<evidence type="ECO:0000256" key="3">
    <source>
        <dbReference type="ARBA" id="ARBA00021315"/>
    </source>
</evidence>
<comment type="similarity">
    <text evidence="2 9">Belongs to the RecN family.</text>
</comment>
<evidence type="ECO:0000256" key="2">
    <source>
        <dbReference type="ARBA" id="ARBA00009441"/>
    </source>
</evidence>
<dbReference type="Proteomes" id="UP001177258">
    <property type="component" value="Unassembled WGS sequence"/>
</dbReference>
<dbReference type="GO" id="GO:0006310">
    <property type="term" value="P:DNA recombination"/>
    <property type="evidence" value="ECO:0007669"/>
    <property type="project" value="InterPro"/>
</dbReference>
<dbReference type="PANTHER" id="PTHR11059">
    <property type="entry name" value="DNA REPAIR PROTEIN RECN"/>
    <property type="match status" value="1"/>
</dbReference>
<dbReference type="Pfam" id="PF02463">
    <property type="entry name" value="SMC_N"/>
    <property type="match status" value="1"/>
</dbReference>
<dbReference type="RefSeq" id="WP_305517192.1">
    <property type="nucleotide sequence ID" value="NZ_JAUPEV010000007.1"/>
</dbReference>
<evidence type="ECO:0000256" key="8">
    <source>
        <dbReference type="ARBA" id="ARBA00033408"/>
    </source>
</evidence>
<evidence type="ECO:0000313" key="15">
    <source>
        <dbReference type="Proteomes" id="UP001240777"/>
    </source>
</evidence>
<keyword evidence="7 9" id="KW-0234">DNA repair</keyword>
<evidence type="ECO:0000256" key="5">
    <source>
        <dbReference type="ARBA" id="ARBA00022763"/>
    </source>
</evidence>
<accession>A0AA90TF36</accession>
<organism evidence="13 14">
    <name type="scientific">Helicobacter cappadocius</name>
    <dbReference type="NCBI Taxonomy" id="3063998"/>
    <lineage>
        <taxon>Bacteria</taxon>
        <taxon>Pseudomonadati</taxon>
        <taxon>Campylobacterota</taxon>
        <taxon>Epsilonproteobacteria</taxon>
        <taxon>Campylobacterales</taxon>
        <taxon>Helicobacteraceae</taxon>
        <taxon>Helicobacter</taxon>
    </lineage>
</organism>
<dbReference type="EMBL" id="JAUPEV010000007">
    <property type="protein sequence ID" value="MDO7253345.1"/>
    <property type="molecule type" value="Genomic_DNA"/>
</dbReference>
<keyword evidence="4" id="KW-0547">Nucleotide-binding</keyword>
<name>A0AA90TF36_9HELI</name>
<comment type="caution">
    <text evidence="13">The sequence shown here is derived from an EMBL/GenBank/DDBJ whole genome shotgun (WGS) entry which is preliminary data.</text>
</comment>
<evidence type="ECO:0000256" key="6">
    <source>
        <dbReference type="ARBA" id="ARBA00022840"/>
    </source>
</evidence>
<comment type="function">
    <text evidence="1 9">May be involved in recombinational repair of damaged DNA.</text>
</comment>
<dbReference type="GO" id="GO:0006281">
    <property type="term" value="P:DNA repair"/>
    <property type="evidence" value="ECO:0007669"/>
    <property type="project" value="UniProtKB-KW"/>
</dbReference>
<dbReference type="PANTHER" id="PTHR11059:SF0">
    <property type="entry name" value="DNA REPAIR PROTEIN RECN"/>
    <property type="match status" value="1"/>
</dbReference>
<evidence type="ECO:0000259" key="11">
    <source>
        <dbReference type="Pfam" id="PF02463"/>
    </source>
</evidence>